<dbReference type="STRING" id="112498.A0A2D3V987"/>
<feature type="compositionally biased region" description="Polar residues" evidence="8">
    <location>
        <begin position="1"/>
        <end position="21"/>
    </location>
</feature>
<dbReference type="GeneID" id="35601208"/>
<dbReference type="RefSeq" id="XP_023627095.1">
    <property type="nucleotide sequence ID" value="XM_023771327.1"/>
</dbReference>
<dbReference type="InterPro" id="IPR024882">
    <property type="entry name" value="NUP58/p45/49"/>
</dbReference>
<keyword evidence="2" id="KW-0813">Transport</keyword>
<comment type="subcellular location">
    <subcellularLocation>
        <location evidence="1">Nucleus</location>
        <location evidence="1">Nuclear pore complex</location>
    </subcellularLocation>
</comment>
<evidence type="ECO:0000256" key="5">
    <source>
        <dbReference type="ARBA" id="ARBA00023010"/>
    </source>
</evidence>
<proteinExistence type="predicted"/>
<name>A0A2D3V987_9PEZI</name>
<gene>
    <name evidence="9" type="ORF">RCC_06063</name>
</gene>
<evidence type="ECO:0000256" key="1">
    <source>
        <dbReference type="ARBA" id="ARBA00004567"/>
    </source>
</evidence>
<evidence type="ECO:0000313" key="10">
    <source>
        <dbReference type="Proteomes" id="UP000225277"/>
    </source>
</evidence>
<evidence type="ECO:0008006" key="11">
    <source>
        <dbReference type="Google" id="ProtNLM"/>
    </source>
</evidence>
<keyword evidence="10" id="KW-1185">Reference proteome</keyword>
<keyword evidence="5" id="KW-0811">Translocation</keyword>
<dbReference type="Pfam" id="PF21121">
    <property type="entry name" value="Nup49_C"/>
    <property type="match status" value="1"/>
</dbReference>
<evidence type="ECO:0000256" key="8">
    <source>
        <dbReference type="SAM" id="MobiDB-lite"/>
    </source>
</evidence>
<feature type="compositionally biased region" description="Polar residues" evidence="8">
    <location>
        <begin position="139"/>
        <end position="150"/>
    </location>
</feature>
<feature type="region of interest" description="Disordered" evidence="8">
    <location>
        <begin position="80"/>
        <end position="150"/>
    </location>
</feature>
<keyword evidence="7" id="KW-0539">Nucleus</keyword>
<dbReference type="GO" id="GO:0017056">
    <property type="term" value="F:structural constituent of nuclear pore"/>
    <property type="evidence" value="ECO:0007669"/>
    <property type="project" value="InterPro"/>
</dbReference>
<dbReference type="OrthoDB" id="2538017at2759"/>
<dbReference type="PANTHER" id="PTHR13437:SF2">
    <property type="entry name" value="NUCLEOPORIN P58_P45"/>
    <property type="match status" value="1"/>
</dbReference>
<organism evidence="9 10">
    <name type="scientific">Ramularia collo-cygni</name>
    <dbReference type="NCBI Taxonomy" id="112498"/>
    <lineage>
        <taxon>Eukaryota</taxon>
        <taxon>Fungi</taxon>
        <taxon>Dikarya</taxon>
        <taxon>Ascomycota</taxon>
        <taxon>Pezizomycotina</taxon>
        <taxon>Dothideomycetes</taxon>
        <taxon>Dothideomycetidae</taxon>
        <taxon>Mycosphaerellales</taxon>
        <taxon>Mycosphaerellaceae</taxon>
        <taxon>Ramularia</taxon>
    </lineage>
</organism>
<keyword evidence="4" id="KW-0653">Protein transport</keyword>
<dbReference type="EMBL" id="FJUY01000008">
    <property type="protein sequence ID" value="CZT20206.1"/>
    <property type="molecule type" value="Genomic_DNA"/>
</dbReference>
<dbReference type="Proteomes" id="UP000225277">
    <property type="component" value="Unassembled WGS sequence"/>
</dbReference>
<dbReference type="AlphaFoldDB" id="A0A2D3V987"/>
<dbReference type="GO" id="GO:0051028">
    <property type="term" value="P:mRNA transport"/>
    <property type="evidence" value="ECO:0007669"/>
    <property type="project" value="UniProtKB-KW"/>
</dbReference>
<feature type="compositionally biased region" description="Polar residues" evidence="8">
    <location>
        <begin position="102"/>
        <end position="130"/>
    </location>
</feature>
<keyword evidence="6" id="KW-0906">Nuclear pore complex</keyword>
<feature type="region of interest" description="Disordered" evidence="8">
    <location>
        <begin position="1"/>
        <end position="58"/>
    </location>
</feature>
<accession>A0A2D3V987</accession>
<dbReference type="GO" id="GO:0008139">
    <property type="term" value="F:nuclear localization sequence binding"/>
    <property type="evidence" value="ECO:0007669"/>
    <property type="project" value="InterPro"/>
</dbReference>
<protein>
    <recommendedName>
        <fullName evidence="11">Nucleoporin NUP49/NSP49</fullName>
    </recommendedName>
</protein>
<feature type="region of interest" description="Disordered" evidence="8">
    <location>
        <begin position="271"/>
        <end position="296"/>
    </location>
</feature>
<reference evidence="9 10" key="1">
    <citation type="submission" date="2016-03" db="EMBL/GenBank/DDBJ databases">
        <authorList>
            <person name="Ploux O."/>
        </authorList>
    </citation>
    <scope>NUCLEOTIDE SEQUENCE [LARGE SCALE GENOMIC DNA]</scope>
    <source>
        <strain evidence="9 10">URUG2</strain>
    </source>
</reference>
<dbReference type="GO" id="GO:0015031">
    <property type="term" value="P:protein transport"/>
    <property type="evidence" value="ECO:0007669"/>
    <property type="project" value="UniProtKB-KW"/>
</dbReference>
<evidence type="ECO:0000313" key="9">
    <source>
        <dbReference type="EMBL" id="CZT20206.1"/>
    </source>
</evidence>
<evidence type="ECO:0000256" key="7">
    <source>
        <dbReference type="ARBA" id="ARBA00023242"/>
    </source>
</evidence>
<feature type="compositionally biased region" description="Low complexity" evidence="8">
    <location>
        <begin position="80"/>
        <end position="96"/>
    </location>
</feature>
<feature type="compositionally biased region" description="Low complexity" evidence="8">
    <location>
        <begin position="22"/>
        <end position="55"/>
    </location>
</feature>
<evidence type="ECO:0000256" key="4">
    <source>
        <dbReference type="ARBA" id="ARBA00022927"/>
    </source>
</evidence>
<dbReference type="GO" id="GO:0005643">
    <property type="term" value="C:nuclear pore"/>
    <property type="evidence" value="ECO:0007669"/>
    <property type="project" value="UniProtKB-SubCell"/>
</dbReference>
<dbReference type="PANTHER" id="PTHR13437">
    <property type="entry name" value="NUCLEOPORIN P58/P45 NUCLEOPORIN-LIKE PROTEIN 1"/>
    <property type="match status" value="1"/>
</dbReference>
<sequence length="404" mass="42743">MAFGRSNSLSLNTGATNSLFASQNNNTTTNNNPSNMNSSQQPASNPFGSSSNTTGGLFGLGGGGMGSMAANSNTNMFAQSANNNNNASTANNNASSLFGGASMQNNSAAQPSAPSLLGATQHNRTSTATATPFGRLSMGQPSASTTNNNTVGAAKIDLDGLRPTTRFEDCVDQVRQEMETIDKMIQEQEKYAKEIEAFLPKHADDVASLAPDVLFIADKADDVEQALASDAQGVDAQRKNAEKDRKDLERCTRIVTNLSLPQGYQYSGMNSTYGSMYGQQRPQQPPNTTNVSNREDSTNYDTDLIGNYFVPLAAELQKTMDAYASNLSEIESHMRVIESSAVAQAQQLAQKKAGVGGQQSGGDATVRELADTLRGFEDSILGVASVVGECRDGVNELALGRLRA</sequence>
<evidence type="ECO:0000256" key="6">
    <source>
        <dbReference type="ARBA" id="ARBA00023132"/>
    </source>
</evidence>
<evidence type="ECO:0000256" key="2">
    <source>
        <dbReference type="ARBA" id="ARBA00022448"/>
    </source>
</evidence>
<keyword evidence="3" id="KW-0509">mRNA transport</keyword>
<evidence type="ECO:0000256" key="3">
    <source>
        <dbReference type="ARBA" id="ARBA00022816"/>
    </source>
</evidence>